<dbReference type="InterPro" id="IPR052930">
    <property type="entry name" value="TA_antitoxin_MntA"/>
</dbReference>
<dbReference type="Gene3D" id="3.30.460.10">
    <property type="entry name" value="Beta Polymerase, domain 2"/>
    <property type="match status" value="1"/>
</dbReference>
<dbReference type="AlphaFoldDB" id="A0A1F4R859"/>
<reference evidence="2 3" key="1">
    <citation type="journal article" date="2016" name="Nat. Commun.">
        <title>Thousands of microbial genomes shed light on interconnected biogeochemical processes in an aquifer system.</title>
        <authorList>
            <person name="Anantharaman K."/>
            <person name="Brown C.T."/>
            <person name="Hug L.A."/>
            <person name="Sharon I."/>
            <person name="Castelle C.J."/>
            <person name="Probst A.J."/>
            <person name="Thomas B.C."/>
            <person name="Singh A."/>
            <person name="Wilkins M.J."/>
            <person name="Karaoz U."/>
            <person name="Brodie E.L."/>
            <person name="Williams K.H."/>
            <person name="Hubbard S.S."/>
            <person name="Banfield J.F."/>
        </authorList>
    </citation>
    <scope>NUCLEOTIDE SEQUENCE [LARGE SCALE GENOMIC DNA]</scope>
</reference>
<protein>
    <recommendedName>
        <fullName evidence="1">Polymerase beta nucleotidyltransferase domain-containing protein</fullName>
    </recommendedName>
</protein>
<gene>
    <name evidence="2" type="ORF">A3H38_03105</name>
</gene>
<proteinExistence type="predicted"/>
<organism evidence="2 3">
    <name type="scientific">candidate division WOR-1 bacterium RIFCSPLOWO2_02_FULL_46_20</name>
    <dbReference type="NCBI Taxonomy" id="1802567"/>
    <lineage>
        <taxon>Bacteria</taxon>
        <taxon>Bacillati</taxon>
        <taxon>Saganbacteria</taxon>
    </lineage>
</organism>
<feature type="domain" description="Polymerase beta nucleotidyltransferase" evidence="1">
    <location>
        <begin position="25"/>
        <end position="114"/>
    </location>
</feature>
<dbReference type="Proteomes" id="UP000176938">
    <property type="component" value="Unassembled WGS sequence"/>
</dbReference>
<dbReference type="NCBIfam" id="NF047752">
    <property type="entry name" value="MntA_antitoxin"/>
    <property type="match status" value="1"/>
</dbReference>
<dbReference type="CDD" id="cd05403">
    <property type="entry name" value="NT_KNTase_like"/>
    <property type="match status" value="1"/>
</dbReference>
<name>A0A1F4R859_UNCSA</name>
<sequence length="149" mass="17682">MRFLNLLKQPEIINIEFVEKRKRELVRFCQEHDLALLYVYGSLARNRMNKLSDVDVAFLKLADKLDLNEYLVILEGLQKIFEREDIDLTDLHGAPPVLKSRILKHGKLIFSANEKCLARFRYKTIIDYLYSSHLRKTFRYYMGKALEVN</sequence>
<dbReference type="PANTHER" id="PTHR43852">
    <property type="entry name" value="NUCLEOTIDYLTRANSFERASE"/>
    <property type="match status" value="1"/>
</dbReference>
<dbReference type="InterPro" id="IPR041633">
    <property type="entry name" value="Polbeta"/>
</dbReference>
<evidence type="ECO:0000313" key="2">
    <source>
        <dbReference type="EMBL" id="OGC04349.1"/>
    </source>
</evidence>
<evidence type="ECO:0000259" key="1">
    <source>
        <dbReference type="Pfam" id="PF18765"/>
    </source>
</evidence>
<dbReference type="InterPro" id="IPR043519">
    <property type="entry name" value="NT_sf"/>
</dbReference>
<accession>A0A1F4R859</accession>
<comment type="caution">
    <text evidence="2">The sequence shown here is derived from an EMBL/GenBank/DDBJ whole genome shotgun (WGS) entry which is preliminary data.</text>
</comment>
<dbReference type="EMBL" id="METP01000054">
    <property type="protein sequence ID" value="OGC04349.1"/>
    <property type="molecule type" value="Genomic_DNA"/>
</dbReference>
<dbReference type="Pfam" id="PF18765">
    <property type="entry name" value="Polbeta"/>
    <property type="match status" value="1"/>
</dbReference>
<evidence type="ECO:0000313" key="3">
    <source>
        <dbReference type="Proteomes" id="UP000176938"/>
    </source>
</evidence>
<dbReference type="PANTHER" id="PTHR43852:SF2">
    <property type="entry name" value="PROTEIN ADENYLYLTRANSFERASE MNTA"/>
    <property type="match status" value="1"/>
</dbReference>
<dbReference type="SUPFAM" id="SSF81301">
    <property type="entry name" value="Nucleotidyltransferase"/>
    <property type="match status" value="1"/>
</dbReference>